<keyword evidence="1" id="KW-0732">Signal</keyword>
<feature type="chain" id="PRO_5022899071" description="DUF4412 domain-containing protein" evidence="1">
    <location>
        <begin position="21"/>
        <end position="313"/>
    </location>
</feature>
<evidence type="ECO:0008006" key="4">
    <source>
        <dbReference type="Google" id="ProtNLM"/>
    </source>
</evidence>
<dbReference type="KEGG" id="pgin:FRZ67_17605"/>
<gene>
    <name evidence="2" type="ORF">FRZ67_17605</name>
</gene>
<dbReference type="Pfam" id="PF19777">
    <property type="entry name" value="DUF6263"/>
    <property type="match status" value="1"/>
</dbReference>
<evidence type="ECO:0000256" key="1">
    <source>
        <dbReference type="SAM" id="SignalP"/>
    </source>
</evidence>
<reference evidence="2 3" key="1">
    <citation type="journal article" date="2016" name="Int. J. Syst. Evol. Microbiol.">
        <title>Panacibacter ginsenosidivorans gen. nov., sp. nov., with ginsenoside converting activity isolated from soil of a ginseng field.</title>
        <authorList>
            <person name="Siddiqi M.Z."/>
            <person name="Muhammad Shafi S."/>
            <person name="Choi K.D."/>
            <person name="Im W.T."/>
        </authorList>
    </citation>
    <scope>NUCLEOTIDE SEQUENCE [LARGE SCALE GENOMIC DNA]</scope>
    <source>
        <strain evidence="2 3">Gsoil1550</strain>
    </source>
</reference>
<dbReference type="PROSITE" id="PS51257">
    <property type="entry name" value="PROKAR_LIPOPROTEIN"/>
    <property type="match status" value="1"/>
</dbReference>
<evidence type="ECO:0000313" key="2">
    <source>
        <dbReference type="EMBL" id="QEC69036.1"/>
    </source>
</evidence>
<sequence>MLKKFLTVAAIAMSVIIAGCGSGSETKTADGYVLKFNMAKGTKFEYSITMDMSMKQNVMGKDMDVKNKMLMGYTFEVNGDSAGWKKVAATISRVAMDMNAAGMTVHFDTNEPDTATISEQNPMAMVGKVMGAMKGGQFGFTINENGEVGSVFGLQEMMQNMVSKANLPNAETMMQSISKSFDEENFKQNMQQSFNVYPGKPVKTGESWNKTMTMKNSGMDMKMENTYTLQSVTGDDALVKVVSKISSGGDTTGTMGMKMDMSGTLDGDMHYNLPTGMPEKGNMDMKMNMKMTGQGMEVPMDMDMKMLFEGKKL</sequence>
<dbReference type="InterPro" id="IPR046230">
    <property type="entry name" value="DUF6263"/>
</dbReference>
<organism evidence="2 3">
    <name type="scientific">Panacibacter ginsenosidivorans</name>
    <dbReference type="NCBI Taxonomy" id="1813871"/>
    <lineage>
        <taxon>Bacteria</taxon>
        <taxon>Pseudomonadati</taxon>
        <taxon>Bacteroidota</taxon>
        <taxon>Chitinophagia</taxon>
        <taxon>Chitinophagales</taxon>
        <taxon>Chitinophagaceae</taxon>
        <taxon>Panacibacter</taxon>
    </lineage>
</organism>
<dbReference type="AlphaFoldDB" id="A0A5B8VEI0"/>
<dbReference type="OrthoDB" id="638692at2"/>
<proteinExistence type="predicted"/>
<protein>
    <recommendedName>
        <fullName evidence="4">DUF4412 domain-containing protein</fullName>
    </recommendedName>
</protein>
<name>A0A5B8VEI0_9BACT</name>
<dbReference type="EMBL" id="CP042435">
    <property type="protein sequence ID" value="QEC69036.1"/>
    <property type="molecule type" value="Genomic_DNA"/>
</dbReference>
<dbReference type="Proteomes" id="UP000321533">
    <property type="component" value="Chromosome"/>
</dbReference>
<feature type="signal peptide" evidence="1">
    <location>
        <begin position="1"/>
        <end position="20"/>
    </location>
</feature>
<keyword evidence="3" id="KW-1185">Reference proteome</keyword>
<dbReference type="RefSeq" id="WP_147191685.1">
    <property type="nucleotide sequence ID" value="NZ_CP042435.1"/>
</dbReference>
<evidence type="ECO:0000313" key="3">
    <source>
        <dbReference type="Proteomes" id="UP000321533"/>
    </source>
</evidence>
<accession>A0A5B8VEI0</accession>